<dbReference type="SUPFAM" id="SSF63829">
    <property type="entry name" value="Calcium-dependent phosphotriesterase"/>
    <property type="match status" value="1"/>
</dbReference>
<keyword evidence="2" id="KW-1185">Reference proteome</keyword>
<sequence length="708" mass="75801">MTTTPQRPVEQPVAGARRLLSITPTGTTRHGSRDLMTCKFKCGNACDHPVPNRSGNAHIGAEVTKVIARRSLLQASGVGAGALVLGGLSAAAAGGAAAAAPAVGQRVTTSLATTAFTSVKPNRRDAVVTAKGFDCDVLISWGDKVEAGAPAFDAYAQTPEAARQQFGYNNDYVGVLPIPGRKKRALLVTNHEYTDDDLMYPAGVYTDLETKAISMSSIGLSVVEIRQGLVPGSWLRATALGRARYNRRVHIGTEFKVDGPAAGSDLLVTDADPTGSRVLGTLNNCSGGTTPWGTVLSGEENFNQYFDATTGLPEQYATQCARYGISGSGTGWYEVEERFDLSAHPHEAHRFGWVVELDPFMPGSRPVKHTMLGRLKHEGANVSLSDDGHAVAYMGDDERGDYLYKFVSRDTYRPGSSRRAHRHNKTLLSAGTLYVARLTGDGTEDGRYDGTGEWIPLADETQSFVDGFTLEEVLVFTRLAADAVSPTAMDRPEDVEPNPVNGRVYAALTNNSQRGSSFEPDEANPLTTSMVRSAPGQPLTEASGNRNGYVLEIVPGGGNRTSLMKGDHGDTSFTWNLMLVCGDPDAEETYFAGYDKSLVSPISCPDNVAFDSVGNLWVSTDGNALGSNDGIFRVPVKGPERGHVQQFVTMPYGAEACGPLVADDDQSLFFAVQHPGEISGSTFEAQASTWPHTDDFPRPSVCVAFRRQ</sequence>
<proteinExistence type="predicted"/>
<protein>
    <submittedName>
        <fullName evidence="1">PhoX family phosphatase</fullName>
    </submittedName>
</protein>
<dbReference type="PANTHER" id="PTHR35399">
    <property type="entry name" value="SLR8030 PROTEIN"/>
    <property type="match status" value="1"/>
</dbReference>
<accession>A0A9X2D9M9</accession>
<evidence type="ECO:0000313" key="1">
    <source>
        <dbReference type="EMBL" id="MCM0621881.1"/>
    </source>
</evidence>
<reference evidence="1" key="1">
    <citation type="submission" date="2022-05" db="EMBL/GenBank/DDBJ databases">
        <authorList>
            <person name="Tuo L."/>
        </authorList>
    </citation>
    <scope>NUCLEOTIDE SEQUENCE</scope>
    <source>
        <strain evidence="1">BSK12Z-4</strain>
    </source>
</reference>
<dbReference type="Pfam" id="PF05787">
    <property type="entry name" value="PhoX"/>
    <property type="match status" value="1"/>
</dbReference>
<evidence type="ECO:0000313" key="2">
    <source>
        <dbReference type="Proteomes" id="UP001139485"/>
    </source>
</evidence>
<dbReference type="InterPro" id="IPR008557">
    <property type="entry name" value="PhoX"/>
</dbReference>
<dbReference type="PANTHER" id="PTHR35399:SF2">
    <property type="entry name" value="DUF839 DOMAIN-CONTAINING PROTEIN"/>
    <property type="match status" value="1"/>
</dbReference>
<comment type="caution">
    <text evidence="1">The sequence shown here is derived from an EMBL/GenBank/DDBJ whole genome shotgun (WGS) entry which is preliminary data.</text>
</comment>
<gene>
    <name evidence="1" type="ORF">M8330_16440</name>
</gene>
<dbReference type="Proteomes" id="UP001139485">
    <property type="component" value="Unassembled WGS sequence"/>
</dbReference>
<dbReference type="InterPro" id="IPR006311">
    <property type="entry name" value="TAT_signal"/>
</dbReference>
<dbReference type="AlphaFoldDB" id="A0A9X2D9M9"/>
<name>A0A9X2D9M9_9ACTN</name>
<dbReference type="EMBL" id="JAMOIL010000024">
    <property type="protein sequence ID" value="MCM0621881.1"/>
    <property type="molecule type" value="Genomic_DNA"/>
</dbReference>
<organism evidence="1 2">
    <name type="scientific">Nocardioides bruguierae</name>
    <dbReference type="NCBI Taxonomy" id="2945102"/>
    <lineage>
        <taxon>Bacteria</taxon>
        <taxon>Bacillati</taxon>
        <taxon>Actinomycetota</taxon>
        <taxon>Actinomycetes</taxon>
        <taxon>Propionibacteriales</taxon>
        <taxon>Nocardioidaceae</taxon>
        <taxon>Nocardioides</taxon>
    </lineage>
</organism>
<dbReference type="PROSITE" id="PS51318">
    <property type="entry name" value="TAT"/>
    <property type="match status" value="1"/>
</dbReference>
<dbReference type="RefSeq" id="WP_250828210.1">
    <property type="nucleotide sequence ID" value="NZ_JAMOIL010000024.1"/>
</dbReference>